<evidence type="ECO:0000313" key="3">
    <source>
        <dbReference type="EMBL" id="OPG16088.1"/>
    </source>
</evidence>
<feature type="domain" description="DUF7713" evidence="2">
    <location>
        <begin position="100"/>
        <end position="161"/>
    </location>
</feature>
<gene>
    <name evidence="3" type="ORF">B2M26_08575</name>
</gene>
<evidence type="ECO:0000259" key="1">
    <source>
        <dbReference type="Pfam" id="PF24735"/>
    </source>
</evidence>
<feature type="domain" description="DUF7686" evidence="1">
    <location>
        <begin position="19"/>
        <end position="90"/>
    </location>
</feature>
<evidence type="ECO:0000313" key="4">
    <source>
        <dbReference type="Proteomes" id="UP000190229"/>
    </source>
</evidence>
<accession>A0A1V4ETV3</accession>
<proteinExistence type="predicted"/>
<evidence type="ECO:0000259" key="2">
    <source>
        <dbReference type="Pfam" id="PF24828"/>
    </source>
</evidence>
<protein>
    <submittedName>
        <fullName evidence="3">Uncharacterized protein</fullName>
    </submittedName>
</protein>
<organism evidence="3 4">
    <name type="scientific">Ferroacidibacillus organovorans</name>
    <dbReference type="NCBI Taxonomy" id="1765683"/>
    <lineage>
        <taxon>Bacteria</taxon>
        <taxon>Bacillati</taxon>
        <taxon>Bacillota</taxon>
        <taxon>Bacilli</taxon>
        <taxon>Bacillales</taxon>
        <taxon>Alicyclobacillaceae</taxon>
        <taxon>Ferroacidibacillus</taxon>
    </lineage>
</organism>
<keyword evidence="4" id="KW-1185">Reference proteome</keyword>
<reference evidence="3 4" key="1">
    <citation type="submission" date="2017-02" db="EMBL/GenBank/DDBJ databases">
        <title>Draft genome of Acidibacillus ferrooxidans Huett2.</title>
        <authorList>
            <person name="Schopf S."/>
        </authorList>
    </citation>
    <scope>NUCLEOTIDE SEQUENCE [LARGE SCALE GENOMIC DNA]</scope>
    <source>
        <strain evidence="3 4">Huett2</strain>
    </source>
</reference>
<dbReference type="Proteomes" id="UP000190229">
    <property type="component" value="Unassembled WGS sequence"/>
</dbReference>
<comment type="caution">
    <text evidence="3">The sequence shown here is derived from an EMBL/GenBank/DDBJ whole genome shotgun (WGS) entry which is preliminary data.</text>
</comment>
<dbReference type="EMBL" id="MWPS01000022">
    <property type="protein sequence ID" value="OPG16088.1"/>
    <property type="molecule type" value="Genomic_DNA"/>
</dbReference>
<name>A0A1V4ETV3_9BACL</name>
<dbReference type="AlphaFoldDB" id="A0A1V4ETV3"/>
<dbReference type="InterPro" id="IPR056103">
    <property type="entry name" value="DUF7686"/>
</dbReference>
<sequence length="162" mass="18676">MNCHNAEMADILGITLPPMPFDLISIVDSSGIEHRFNVVRQVVPKWIILKAQEITPDESSGYQFAARGNHKADIYSIFNKLMKKLEREVNARYITEHTFQGFAQNVIRGDVVKGRLEFDPHSQEEPLVVVDGKSYDWNEFGRILRQFEGFQFKLKMSDLTDD</sequence>
<dbReference type="Pfam" id="PF24828">
    <property type="entry name" value="DUF7713"/>
    <property type="match status" value="1"/>
</dbReference>
<dbReference type="Pfam" id="PF24735">
    <property type="entry name" value="DUF7686"/>
    <property type="match status" value="1"/>
</dbReference>
<dbReference type="InterPro" id="IPR056130">
    <property type="entry name" value="DUF7713"/>
</dbReference>